<keyword evidence="2" id="KW-1185">Reference proteome</keyword>
<proteinExistence type="predicted"/>
<protein>
    <submittedName>
        <fullName evidence="1">Uncharacterized protein</fullName>
    </submittedName>
</protein>
<sequence length="45" mass="5022">MGRFFLERPIFLGYIFIGKSGYLLKDHFAGTGLSTAGNVLSKHFN</sequence>
<dbReference type="Proteomes" id="UP000198598">
    <property type="component" value="Unassembled WGS sequence"/>
</dbReference>
<name>A0A1I1UEX3_9BACT</name>
<evidence type="ECO:0000313" key="1">
    <source>
        <dbReference type="EMBL" id="SFD69319.1"/>
    </source>
</evidence>
<dbReference type="EMBL" id="FOLQ01000006">
    <property type="protein sequence ID" value="SFD69319.1"/>
    <property type="molecule type" value="Genomic_DNA"/>
</dbReference>
<reference evidence="1 2" key="1">
    <citation type="submission" date="2016-10" db="EMBL/GenBank/DDBJ databases">
        <authorList>
            <person name="de Groot N.N."/>
        </authorList>
    </citation>
    <scope>NUCLEOTIDE SEQUENCE [LARGE SCALE GENOMIC DNA]</scope>
    <source>
        <strain evidence="1 2">DSM 26130</strain>
    </source>
</reference>
<accession>A0A1I1UEX3</accession>
<dbReference type="AlphaFoldDB" id="A0A1I1UEX3"/>
<organism evidence="1 2">
    <name type="scientific">Spirosoma endophyticum</name>
    <dbReference type="NCBI Taxonomy" id="662367"/>
    <lineage>
        <taxon>Bacteria</taxon>
        <taxon>Pseudomonadati</taxon>
        <taxon>Bacteroidota</taxon>
        <taxon>Cytophagia</taxon>
        <taxon>Cytophagales</taxon>
        <taxon>Cytophagaceae</taxon>
        <taxon>Spirosoma</taxon>
    </lineage>
</organism>
<gene>
    <name evidence="1" type="ORF">SAMN05216167_106246</name>
</gene>
<evidence type="ECO:0000313" key="2">
    <source>
        <dbReference type="Proteomes" id="UP000198598"/>
    </source>
</evidence>